<proteinExistence type="predicted"/>
<dbReference type="RefSeq" id="WP_307323212.1">
    <property type="nucleotide sequence ID" value="NZ_JAUSUG010000004.1"/>
</dbReference>
<dbReference type="SUPFAM" id="SSF53041">
    <property type="entry name" value="Resolvase-like"/>
    <property type="match status" value="1"/>
</dbReference>
<evidence type="ECO:0000313" key="2">
    <source>
        <dbReference type="EMBL" id="MDQ0253939.1"/>
    </source>
</evidence>
<dbReference type="Gene3D" id="3.40.50.1390">
    <property type="entry name" value="Resolvase, N-terminal catalytic domain"/>
    <property type="match status" value="1"/>
</dbReference>
<name>A0ABT9ZRW1_9BACI</name>
<evidence type="ECO:0000313" key="3">
    <source>
        <dbReference type="Proteomes" id="UP001230005"/>
    </source>
</evidence>
<dbReference type="InterPro" id="IPR036162">
    <property type="entry name" value="Resolvase-like_N_sf"/>
</dbReference>
<keyword evidence="3" id="KW-1185">Reference proteome</keyword>
<dbReference type="InterPro" id="IPR006119">
    <property type="entry name" value="Resolv_N"/>
</dbReference>
<feature type="domain" description="Resolvase/invertase-type recombinase catalytic" evidence="1">
    <location>
        <begin position="31"/>
        <end position="92"/>
    </location>
</feature>
<sequence>MINLLTKTLKVFFRRGDAQGIAFQESIDSSYRELYNKEQVLIINDNGSGSISKPRPAIDELIKLIEQDSVDTIYTFDRTRLFRDFFILNTLLVSANKKT</sequence>
<reference evidence="2 3" key="1">
    <citation type="submission" date="2023-07" db="EMBL/GenBank/DDBJ databases">
        <title>Genomic Encyclopedia of Type Strains, Phase IV (KMG-IV): sequencing the most valuable type-strain genomes for metagenomic binning, comparative biology and taxonomic classification.</title>
        <authorList>
            <person name="Goeker M."/>
        </authorList>
    </citation>
    <scope>NUCLEOTIDE SEQUENCE [LARGE SCALE GENOMIC DNA]</scope>
    <source>
        <strain evidence="2 3">DSM 9768</strain>
    </source>
</reference>
<evidence type="ECO:0000259" key="1">
    <source>
        <dbReference type="Pfam" id="PF00239"/>
    </source>
</evidence>
<dbReference type="Pfam" id="PF00239">
    <property type="entry name" value="Resolvase"/>
    <property type="match status" value="1"/>
</dbReference>
<dbReference type="EMBL" id="JAUSUG010000004">
    <property type="protein sequence ID" value="MDQ0253939.1"/>
    <property type="molecule type" value="Genomic_DNA"/>
</dbReference>
<comment type="caution">
    <text evidence="2">The sequence shown here is derived from an EMBL/GenBank/DDBJ whole genome shotgun (WGS) entry which is preliminary data.</text>
</comment>
<dbReference type="Proteomes" id="UP001230005">
    <property type="component" value="Unassembled WGS sequence"/>
</dbReference>
<gene>
    <name evidence="2" type="ORF">J2S74_001312</name>
</gene>
<protein>
    <submittedName>
        <fullName evidence="2">Site-specific integrase-resolvase</fullName>
    </submittedName>
</protein>
<accession>A0ABT9ZRW1</accession>
<organism evidence="2 3">
    <name type="scientific">Evansella vedderi</name>
    <dbReference type="NCBI Taxonomy" id="38282"/>
    <lineage>
        <taxon>Bacteria</taxon>
        <taxon>Bacillati</taxon>
        <taxon>Bacillota</taxon>
        <taxon>Bacilli</taxon>
        <taxon>Bacillales</taxon>
        <taxon>Bacillaceae</taxon>
        <taxon>Evansella</taxon>
    </lineage>
</organism>